<dbReference type="Pfam" id="PF13469">
    <property type="entry name" value="Sulfotransfer_3"/>
    <property type="match status" value="1"/>
</dbReference>
<dbReference type="RefSeq" id="WP_111145908.1">
    <property type="nucleotide sequence ID" value="NZ_QKRB01000037.1"/>
</dbReference>
<gene>
    <name evidence="2" type="ORF">DNH61_06760</name>
</gene>
<name>A0A2W1LC94_9BACL</name>
<evidence type="ECO:0000256" key="1">
    <source>
        <dbReference type="ARBA" id="ARBA00022679"/>
    </source>
</evidence>
<keyword evidence="1" id="KW-0808">Transferase</keyword>
<keyword evidence="3" id="KW-1185">Reference proteome</keyword>
<dbReference type="OrthoDB" id="9816424at2"/>
<organism evidence="2 3">
    <name type="scientific">Paenibacillus sambharensis</name>
    <dbReference type="NCBI Taxonomy" id="1803190"/>
    <lineage>
        <taxon>Bacteria</taxon>
        <taxon>Bacillati</taxon>
        <taxon>Bacillota</taxon>
        <taxon>Bacilli</taxon>
        <taxon>Bacillales</taxon>
        <taxon>Paenibacillaceae</taxon>
        <taxon>Paenibacillus</taxon>
    </lineage>
</organism>
<dbReference type="Proteomes" id="UP000249522">
    <property type="component" value="Unassembled WGS sequence"/>
</dbReference>
<sequence length="258" mass="29434">MSSLNKIDGPVVIGGVGGSGTRVAAELLKRMGYFMGSSLNSANDNVDFANLFFNYNEGTYRSKITVQVIDQKLHEFQQRMLRSASLQTSKYTGWGWKNPPTHIYLDYLSHYFSNMKYILVIRNGLDMAYSRNQNQLRNWGRFFRVPLPKSPALLPRASLTYWVKANRRAIDLGSKLLGDRFIILRYEDLCAHPARELHKLVNFLNLDLGAVSMNELRSLIVKPASMGRYKHQDLSLFTSKDIASVRQLGFEVDAQYVP</sequence>
<evidence type="ECO:0000313" key="2">
    <source>
        <dbReference type="EMBL" id="PZD96503.1"/>
    </source>
</evidence>
<dbReference type="EMBL" id="QKRB01000037">
    <property type="protein sequence ID" value="PZD96503.1"/>
    <property type="molecule type" value="Genomic_DNA"/>
</dbReference>
<dbReference type="Gene3D" id="3.40.50.300">
    <property type="entry name" value="P-loop containing nucleotide triphosphate hydrolases"/>
    <property type="match status" value="1"/>
</dbReference>
<dbReference type="PANTHER" id="PTHR12788">
    <property type="entry name" value="PROTEIN-TYROSINE SULFOTRANSFERASE 2"/>
    <property type="match status" value="1"/>
</dbReference>
<dbReference type="PANTHER" id="PTHR12788:SF10">
    <property type="entry name" value="PROTEIN-TYROSINE SULFOTRANSFERASE"/>
    <property type="match status" value="1"/>
</dbReference>
<reference evidence="2 3" key="1">
    <citation type="submission" date="2018-06" db="EMBL/GenBank/DDBJ databases">
        <title>Paenibacillus imtechensis sp. nov.</title>
        <authorList>
            <person name="Pinnaka A.K."/>
            <person name="Singh H."/>
            <person name="Kaur M."/>
        </authorList>
    </citation>
    <scope>NUCLEOTIDE SEQUENCE [LARGE SCALE GENOMIC DNA]</scope>
    <source>
        <strain evidence="2 3">SMB1</strain>
    </source>
</reference>
<protein>
    <recommendedName>
        <fullName evidence="4">Sulfotransferase</fullName>
    </recommendedName>
</protein>
<dbReference type="SUPFAM" id="SSF52540">
    <property type="entry name" value="P-loop containing nucleoside triphosphate hydrolases"/>
    <property type="match status" value="1"/>
</dbReference>
<accession>A0A2W1LC94</accession>
<comment type="caution">
    <text evidence="2">The sequence shown here is derived from an EMBL/GenBank/DDBJ whole genome shotgun (WGS) entry which is preliminary data.</text>
</comment>
<evidence type="ECO:0000313" key="3">
    <source>
        <dbReference type="Proteomes" id="UP000249522"/>
    </source>
</evidence>
<dbReference type="GO" id="GO:0008476">
    <property type="term" value="F:protein-tyrosine sulfotransferase activity"/>
    <property type="evidence" value="ECO:0007669"/>
    <property type="project" value="InterPro"/>
</dbReference>
<proteinExistence type="predicted"/>
<dbReference type="InterPro" id="IPR026634">
    <property type="entry name" value="TPST-like"/>
</dbReference>
<dbReference type="AlphaFoldDB" id="A0A2W1LC94"/>
<evidence type="ECO:0008006" key="4">
    <source>
        <dbReference type="Google" id="ProtNLM"/>
    </source>
</evidence>
<dbReference type="InterPro" id="IPR027417">
    <property type="entry name" value="P-loop_NTPase"/>
</dbReference>